<feature type="domain" description="Response regulatory" evidence="2">
    <location>
        <begin position="59"/>
        <end position="172"/>
    </location>
</feature>
<dbReference type="InterPro" id="IPR036890">
    <property type="entry name" value="HATPase_C_sf"/>
</dbReference>
<reference evidence="3" key="2">
    <citation type="journal article" date="2014" name="ISME J.">
        <title>Microbial stratification in low pH oxic and suboxic macroscopic growths along an acid mine drainage.</title>
        <authorList>
            <person name="Mendez-Garcia C."/>
            <person name="Mesa V."/>
            <person name="Sprenger R.R."/>
            <person name="Richter M."/>
            <person name="Diez M.S."/>
            <person name="Solano J."/>
            <person name="Bargiela R."/>
            <person name="Golyshina O.V."/>
            <person name="Manteca A."/>
            <person name="Ramos J.L."/>
            <person name="Gallego J.R."/>
            <person name="Llorente I."/>
            <person name="Martins Dos Santos V.A."/>
            <person name="Jensen O.N."/>
            <person name="Pelaez A.I."/>
            <person name="Sanchez J."/>
            <person name="Ferrer M."/>
        </authorList>
    </citation>
    <scope>NUCLEOTIDE SEQUENCE</scope>
</reference>
<dbReference type="Gene3D" id="3.40.50.2300">
    <property type="match status" value="2"/>
</dbReference>
<dbReference type="InterPro" id="IPR011006">
    <property type="entry name" value="CheY-like_superfamily"/>
</dbReference>
<accession>T1CF54</accession>
<dbReference type="PROSITE" id="PS50110">
    <property type="entry name" value="RESPONSE_REGULATORY"/>
    <property type="match status" value="2"/>
</dbReference>
<keyword evidence="1" id="KW-0597">Phosphoprotein</keyword>
<dbReference type="AlphaFoldDB" id="T1CF54"/>
<evidence type="ECO:0000256" key="1">
    <source>
        <dbReference type="ARBA" id="ARBA00022553"/>
    </source>
</evidence>
<protein>
    <submittedName>
        <fullName evidence="3">Signal transduction response regulator, receiver region domain protein</fullName>
    </submittedName>
</protein>
<feature type="domain" description="Response regulatory" evidence="2">
    <location>
        <begin position="183"/>
        <end position="226"/>
    </location>
</feature>
<gene>
    <name evidence="3" type="ORF">B1A_00067</name>
</gene>
<dbReference type="InterPro" id="IPR050595">
    <property type="entry name" value="Bact_response_regulator"/>
</dbReference>
<evidence type="ECO:0000259" key="2">
    <source>
        <dbReference type="PROSITE" id="PS50110"/>
    </source>
</evidence>
<dbReference type="SUPFAM" id="SSF52172">
    <property type="entry name" value="CheY-like"/>
    <property type="match status" value="2"/>
</dbReference>
<dbReference type="Gene3D" id="3.30.565.10">
    <property type="entry name" value="Histidine kinase-like ATPase, C-terminal domain"/>
    <property type="match status" value="1"/>
</dbReference>
<dbReference type="GO" id="GO:0000160">
    <property type="term" value="P:phosphorelay signal transduction system"/>
    <property type="evidence" value="ECO:0007669"/>
    <property type="project" value="InterPro"/>
</dbReference>
<dbReference type="EMBL" id="AUZX01000048">
    <property type="protein sequence ID" value="EQD81212.1"/>
    <property type="molecule type" value="Genomic_DNA"/>
</dbReference>
<comment type="caution">
    <text evidence="3">The sequence shown here is derived from an EMBL/GenBank/DDBJ whole genome shotgun (WGS) entry which is preliminary data.</text>
</comment>
<organism evidence="3">
    <name type="scientific">mine drainage metagenome</name>
    <dbReference type="NCBI Taxonomy" id="410659"/>
    <lineage>
        <taxon>unclassified sequences</taxon>
        <taxon>metagenomes</taxon>
        <taxon>ecological metagenomes</taxon>
    </lineage>
</organism>
<feature type="non-terminal residue" evidence="3">
    <location>
        <position position="226"/>
    </location>
</feature>
<dbReference type="Pfam" id="PF00072">
    <property type="entry name" value="Response_reg"/>
    <property type="match status" value="1"/>
</dbReference>
<dbReference type="PANTHER" id="PTHR44591">
    <property type="entry name" value="STRESS RESPONSE REGULATOR PROTEIN 1"/>
    <property type="match status" value="1"/>
</dbReference>
<dbReference type="PANTHER" id="PTHR44591:SF23">
    <property type="entry name" value="CHEY SUBFAMILY"/>
    <property type="match status" value="1"/>
</dbReference>
<dbReference type="SMART" id="SM00448">
    <property type="entry name" value="REC"/>
    <property type="match status" value="1"/>
</dbReference>
<dbReference type="SUPFAM" id="SSF55874">
    <property type="entry name" value="ATPase domain of HSP90 chaperone/DNA topoisomerase II/histidine kinase"/>
    <property type="match status" value="1"/>
</dbReference>
<sequence length="226" mass="24370">LGLALVHRYVVLHGGRIGLDSVPGHGSRFHVMLPLPGEMQTQQESAAAQAAPEKPDGPLVLVVEDDQQAADLLRHMLQRQGFRVEVARSGAEALVKATTLQPAAITLDVILPGMDGWGVLQALKRDVRTRDVPVVVVTIVDDPQTAYALGASDFFVKPVDRKMLLDRLARYTFTTRAEVRAVKVLAVDDDADALALIRESLGSEGFTVVEAPGGRRALEIAQSDQP</sequence>
<proteinExistence type="predicted"/>
<name>T1CF54_9ZZZZ</name>
<feature type="non-terminal residue" evidence="3">
    <location>
        <position position="1"/>
    </location>
</feature>
<reference evidence="3" key="1">
    <citation type="submission" date="2013-08" db="EMBL/GenBank/DDBJ databases">
        <authorList>
            <person name="Mendez C."/>
            <person name="Richter M."/>
            <person name="Ferrer M."/>
            <person name="Sanchez J."/>
        </authorList>
    </citation>
    <scope>NUCLEOTIDE SEQUENCE</scope>
</reference>
<dbReference type="InterPro" id="IPR001789">
    <property type="entry name" value="Sig_transdc_resp-reg_receiver"/>
</dbReference>
<evidence type="ECO:0000313" key="3">
    <source>
        <dbReference type="EMBL" id="EQD81212.1"/>
    </source>
</evidence>